<organism evidence="2 3">
    <name type="scientific">Mugilogobius chulae</name>
    <name type="common">yellowstripe goby</name>
    <dbReference type="NCBI Taxonomy" id="88201"/>
    <lineage>
        <taxon>Eukaryota</taxon>
        <taxon>Metazoa</taxon>
        <taxon>Chordata</taxon>
        <taxon>Craniata</taxon>
        <taxon>Vertebrata</taxon>
        <taxon>Euteleostomi</taxon>
        <taxon>Actinopterygii</taxon>
        <taxon>Neopterygii</taxon>
        <taxon>Teleostei</taxon>
        <taxon>Neoteleostei</taxon>
        <taxon>Acanthomorphata</taxon>
        <taxon>Gobiaria</taxon>
        <taxon>Gobiiformes</taxon>
        <taxon>Gobioidei</taxon>
        <taxon>Gobiidae</taxon>
        <taxon>Gobionellinae</taxon>
        <taxon>Mugilogobius</taxon>
    </lineage>
</organism>
<gene>
    <name evidence="2" type="ORF">WMY93_030543</name>
</gene>
<proteinExistence type="predicted"/>
<sequence length="161" mass="17844">MLRSVCALVLTLLLCALGSAPVTGQDADSEENTVLQDMTIAELRVLYARRVLTAERVQRLKQGVKPGTKMWYGNSHSGVRVTLEGTPHQYLIHKGPKYSGWFHHKTVITDTRNMRQTGWTVKETRDFGGSVTVNDMIRAGGGFYLLLGANCHDAAKAIMRL</sequence>
<dbReference type="Proteomes" id="UP001460270">
    <property type="component" value="Unassembled WGS sequence"/>
</dbReference>
<accession>A0AAW0MI20</accession>
<reference evidence="3" key="1">
    <citation type="submission" date="2024-04" db="EMBL/GenBank/DDBJ databases">
        <title>Salinicola lusitanus LLJ914,a marine bacterium isolated from the Okinawa Trough.</title>
        <authorList>
            <person name="Li J."/>
        </authorList>
    </citation>
    <scope>NUCLEOTIDE SEQUENCE [LARGE SCALE GENOMIC DNA]</scope>
</reference>
<keyword evidence="3" id="KW-1185">Reference proteome</keyword>
<dbReference type="EMBL" id="JBBPFD010000674">
    <property type="protein sequence ID" value="KAK7877729.1"/>
    <property type="molecule type" value="Genomic_DNA"/>
</dbReference>
<protein>
    <submittedName>
        <fullName evidence="2">Uncharacterized protein</fullName>
    </submittedName>
</protein>
<keyword evidence="1" id="KW-0732">Signal</keyword>
<feature type="signal peptide" evidence="1">
    <location>
        <begin position="1"/>
        <end position="24"/>
    </location>
</feature>
<dbReference type="AlphaFoldDB" id="A0AAW0MI20"/>
<name>A0AAW0MI20_9GOBI</name>
<evidence type="ECO:0000313" key="2">
    <source>
        <dbReference type="EMBL" id="KAK7877729.1"/>
    </source>
</evidence>
<evidence type="ECO:0000313" key="3">
    <source>
        <dbReference type="Proteomes" id="UP001460270"/>
    </source>
</evidence>
<comment type="caution">
    <text evidence="2">The sequence shown here is derived from an EMBL/GenBank/DDBJ whole genome shotgun (WGS) entry which is preliminary data.</text>
</comment>
<feature type="chain" id="PRO_5043878039" evidence="1">
    <location>
        <begin position="25"/>
        <end position="161"/>
    </location>
</feature>
<evidence type="ECO:0000256" key="1">
    <source>
        <dbReference type="SAM" id="SignalP"/>
    </source>
</evidence>